<evidence type="ECO:0000256" key="1">
    <source>
        <dbReference type="SAM" id="Phobius"/>
    </source>
</evidence>
<dbReference type="RefSeq" id="WP_209879711.1">
    <property type="nucleotide sequence ID" value="NZ_JAGGLV010000041.1"/>
</dbReference>
<feature type="transmembrane region" description="Helical" evidence="1">
    <location>
        <begin position="41"/>
        <end position="62"/>
    </location>
</feature>
<evidence type="ECO:0000313" key="2">
    <source>
        <dbReference type="EMBL" id="MBP2116282.1"/>
    </source>
</evidence>
<keyword evidence="3" id="KW-1185">Reference proteome</keyword>
<dbReference type="Proteomes" id="UP000773462">
    <property type="component" value="Unassembled WGS sequence"/>
</dbReference>
<keyword evidence="1" id="KW-0472">Membrane</keyword>
<gene>
    <name evidence="2" type="ORF">J2Z70_006512</name>
</gene>
<sequence length="131" mass="14738">MNFLPPARTGRWLAWSAGYALLLWLSLILHRYMWLGEPFNLILALRWAILALVISGIVNGFGWLGAQLVWIFSTAGTVAGLFLMYLYTYREMSGFEDLAGFLSFGLFTAGGFALGLIAEGGRLLIHYWRTR</sequence>
<dbReference type="EMBL" id="JAGGLV010000041">
    <property type="protein sequence ID" value="MBP2116282.1"/>
    <property type="molecule type" value="Genomic_DNA"/>
</dbReference>
<reference evidence="2 3" key="1">
    <citation type="submission" date="2021-03" db="EMBL/GenBank/DDBJ databases">
        <title>Genomic Encyclopedia of Type Strains, Phase IV (KMG-IV): sequencing the most valuable type-strain genomes for metagenomic binning, comparative biology and taxonomic classification.</title>
        <authorList>
            <person name="Goeker M."/>
        </authorList>
    </citation>
    <scope>NUCLEOTIDE SEQUENCE [LARGE SCALE GENOMIC DNA]</scope>
    <source>
        <strain evidence="2 3">DSM 101953</strain>
    </source>
</reference>
<keyword evidence="1" id="KW-1133">Transmembrane helix</keyword>
<proteinExistence type="predicted"/>
<evidence type="ECO:0000313" key="3">
    <source>
        <dbReference type="Proteomes" id="UP000773462"/>
    </source>
</evidence>
<organism evidence="2 3">
    <name type="scientific">Paenibacillus silagei</name>
    <dbReference type="NCBI Taxonomy" id="1670801"/>
    <lineage>
        <taxon>Bacteria</taxon>
        <taxon>Bacillati</taxon>
        <taxon>Bacillota</taxon>
        <taxon>Bacilli</taxon>
        <taxon>Bacillales</taxon>
        <taxon>Paenibacillaceae</taxon>
        <taxon>Paenibacillus</taxon>
    </lineage>
</organism>
<feature type="transmembrane region" description="Helical" evidence="1">
    <location>
        <begin position="98"/>
        <end position="118"/>
    </location>
</feature>
<feature type="transmembrane region" description="Helical" evidence="1">
    <location>
        <begin position="12"/>
        <end position="29"/>
    </location>
</feature>
<comment type="caution">
    <text evidence="2">The sequence shown here is derived from an EMBL/GenBank/DDBJ whole genome shotgun (WGS) entry which is preliminary data.</text>
</comment>
<accession>A0ABS4P1U7</accession>
<feature type="transmembrane region" description="Helical" evidence="1">
    <location>
        <begin position="68"/>
        <end position="86"/>
    </location>
</feature>
<name>A0ABS4P1U7_9BACL</name>
<protein>
    <submittedName>
        <fullName evidence="2">Uncharacterized protein</fullName>
    </submittedName>
</protein>
<keyword evidence="1" id="KW-0812">Transmembrane</keyword>